<evidence type="ECO:0000259" key="1">
    <source>
        <dbReference type="Pfam" id="PF12697"/>
    </source>
</evidence>
<keyword evidence="3" id="KW-1185">Reference proteome</keyword>
<proteinExistence type="predicted"/>
<comment type="caution">
    <text evidence="2">The sequence shown here is derived from an EMBL/GenBank/DDBJ whole genome shotgun (WGS) entry which is preliminary data.</text>
</comment>
<dbReference type="InterPro" id="IPR050471">
    <property type="entry name" value="AB_hydrolase"/>
</dbReference>
<dbReference type="Proteomes" id="UP001499967">
    <property type="component" value="Unassembled WGS sequence"/>
</dbReference>
<dbReference type="RefSeq" id="WP_343940685.1">
    <property type="nucleotide sequence ID" value="NZ_BAAAHP010000047.1"/>
</dbReference>
<dbReference type="Pfam" id="PF12697">
    <property type="entry name" value="Abhydrolase_6"/>
    <property type="match status" value="1"/>
</dbReference>
<organism evidence="2 3">
    <name type="scientific">Pseudonocardia zijingensis</name>
    <dbReference type="NCBI Taxonomy" id="153376"/>
    <lineage>
        <taxon>Bacteria</taxon>
        <taxon>Bacillati</taxon>
        <taxon>Actinomycetota</taxon>
        <taxon>Actinomycetes</taxon>
        <taxon>Pseudonocardiales</taxon>
        <taxon>Pseudonocardiaceae</taxon>
        <taxon>Pseudonocardia</taxon>
    </lineage>
</organism>
<protein>
    <submittedName>
        <fullName evidence="2">Alpha/beta hydrolase</fullName>
    </submittedName>
</protein>
<gene>
    <name evidence="2" type="ORF">GCM10009559_16760</name>
</gene>
<evidence type="ECO:0000313" key="2">
    <source>
        <dbReference type="EMBL" id="GAA0929786.1"/>
    </source>
</evidence>
<evidence type="ECO:0000313" key="3">
    <source>
        <dbReference type="Proteomes" id="UP001499967"/>
    </source>
</evidence>
<dbReference type="PANTHER" id="PTHR43433:SF5">
    <property type="entry name" value="AB HYDROLASE-1 DOMAIN-CONTAINING PROTEIN"/>
    <property type="match status" value="1"/>
</dbReference>
<dbReference type="SUPFAM" id="SSF53474">
    <property type="entry name" value="alpha/beta-Hydrolases"/>
    <property type="match status" value="1"/>
</dbReference>
<dbReference type="GO" id="GO:0016787">
    <property type="term" value="F:hydrolase activity"/>
    <property type="evidence" value="ECO:0007669"/>
    <property type="project" value="UniProtKB-KW"/>
</dbReference>
<keyword evidence="2" id="KW-0378">Hydrolase</keyword>
<sequence>MQTVTSADGTTIAFDQIGAGPPLVLVAGAACDRAADAGIAAGLAARFTVLNHDRRGRGDSGEASPYAVEREIEDLEVLLAAAGGSAVVVGLSSGAVLAAYAAAAGLPIGHLVMWEPPFRLDAAGQQGAREYGERLRALLADGRRGDAVELFMTVAGVPAEAIAGMRQSPYWARGEALAPTLAHDAQVMGDGSVPVERLAAITAPTAVFAGGASPDWFREAARAAAAAIPGAVVRELLGETHAVTPDVLAAAVHEFAGSSASYARRP</sequence>
<reference evidence="2 3" key="1">
    <citation type="journal article" date="2019" name="Int. J. Syst. Evol. Microbiol.">
        <title>The Global Catalogue of Microorganisms (GCM) 10K type strain sequencing project: providing services to taxonomists for standard genome sequencing and annotation.</title>
        <authorList>
            <consortium name="The Broad Institute Genomics Platform"/>
            <consortium name="The Broad Institute Genome Sequencing Center for Infectious Disease"/>
            <person name="Wu L."/>
            <person name="Ma J."/>
        </authorList>
    </citation>
    <scope>NUCLEOTIDE SEQUENCE [LARGE SCALE GENOMIC DNA]</scope>
    <source>
        <strain evidence="2 3">JCM 11117</strain>
    </source>
</reference>
<dbReference type="EMBL" id="BAAAHP010000047">
    <property type="protein sequence ID" value="GAA0929786.1"/>
    <property type="molecule type" value="Genomic_DNA"/>
</dbReference>
<name>A0ABN1PKY3_9PSEU</name>
<dbReference type="InterPro" id="IPR029058">
    <property type="entry name" value="AB_hydrolase_fold"/>
</dbReference>
<dbReference type="Gene3D" id="3.40.50.1820">
    <property type="entry name" value="alpha/beta hydrolase"/>
    <property type="match status" value="1"/>
</dbReference>
<accession>A0ABN1PKY3</accession>
<dbReference type="InterPro" id="IPR000073">
    <property type="entry name" value="AB_hydrolase_1"/>
</dbReference>
<feature type="domain" description="AB hydrolase-1" evidence="1">
    <location>
        <begin position="23"/>
        <end position="248"/>
    </location>
</feature>
<dbReference type="PANTHER" id="PTHR43433">
    <property type="entry name" value="HYDROLASE, ALPHA/BETA FOLD FAMILY PROTEIN"/>
    <property type="match status" value="1"/>
</dbReference>